<dbReference type="InterPro" id="IPR013783">
    <property type="entry name" value="Ig-like_fold"/>
</dbReference>
<dbReference type="InterPro" id="IPR022398">
    <property type="entry name" value="Peptidase_S8_His-AS"/>
</dbReference>
<proteinExistence type="inferred from homology"/>
<comment type="caution">
    <text evidence="10">The sequence shown here is derived from an EMBL/GenBank/DDBJ whole genome shotgun (WGS) entry which is preliminary data.</text>
</comment>
<evidence type="ECO:0000256" key="6">
    <source>
        <dbReference type="RuleBase" id="RU003355"/>
    </source>
</evidence>
<name>A0ABU2S110_9ACTN</name>
<keyword evidence="11" id="KW-1185">Reference proteome</keyword>
<dbReference type="PROSITE" id="PS00137">
    <property type="entry name" value="SUBTILASE_HIS"/>
    <property type="match status" value="1"/>
</dbReference>
<dbReference type="Proteomes" id="UP001183615">
    <property type="component" value="Unassembled WGS sequence"/>
</dbReference>
<feature type="active site" description="Charge relay system" evidence="5">
    <location>
        <position position="267"/>
    </location>
</feature>
<sequence length="1096" mass="111314">MTLHKRIPAGAAAALTVVLAGVALGAPPAAATGTGTGTGTTATTGAAGGTGDTVLLVTGDRVRLDANGDFARFLPAEGREGIGATAHRDGDHLFVVPDDARNLVESGVVERQLFDVTELNRPEYDRLADGGLPVIVTYENAAAAAEARADLTAVDGRARVLDETTAAETWASLTNPRAAGNDGNDENDENDGVAGIALDAVRQALLDTSVPQVGAPAAWEAGFDGTGTRIAILDTGIDTSHPDLAGGKVVAEENFSAAADLADRQGHGTHVASIAAGTGAHSGGAFTGVAPGAELLNAKVLDDDGFGLESGILAGMEWAVEQDADVVNLSLGGADAPGVDLLEEAVNRLSAETSTLFVVAAGNSGNQPGTVSSPATAEAALAVGAVDDADALAEFSSAGPVAGGGGLVKPDLTAPGVGIGAAAAEGSAVAEEGEPVADGYVAISGTSMATPHVAGAAALLAQAHPDWDGERLKAALVGSATDPADDAATEMQQGTGRLDVARAIEQTVVAEPVSLDFGTAAWPHEDDEPAVRDLTYRNVGEQDVTLGLTLSTSAPEGMFTLGADEVTVPAGGTATVPVTADTRVGGEATGHFSLTVTATGAATGAGTGAGTEIRTAGAVERAEEVYRLAVEITGDDGNPVDVWSAFAENLDTGDVYWLGEGGNSPAEVMATPGTYALVVGQAKWSPDGEEVIERVRHTVALPDVGADTTVELDNREAEPIDLTVFDEGAEPGGQAFNVRTPTVMEIGSDIDRPLIRTRHIGPDLPADALVAAAYQSWHSGDDTEYHSAFRREGTGFTGLTERVAESDLARVELTQNAVTEGTSGSLWLNAEAYGSNSVSRPLPATTDVYITGGDVPWSFSLSLDGSPNGYEYYNSEPRTYRAGEHTQAAINVPVFGPGLGYWDGFYRRGDVLWGSVGLFTDAAGSTGESVLTSGLTTLTLDGEEIARFEDAGYFEMAGLPAESGRYELSMTAGRAGPLSSEVSVSFGFDSAHVSEEGAERLPLSVVRFTPEVAPDGTAPGGAALTVPVAVQGPADGDVSAEVSFDGGTTWQDAPVADGAFTVENPPAGGTVSLRGSVSGTDGTTSTVTVIDAYRTS</sequence>
<feature type="active site" description="Charge relay system" evidence="5">
    <location>
        <position position="234"/>
    </location>
</feature>
<dbReference type="InterPro" id="IPR023828">
    <property type="entry name" value="Peptidase_S8_Ser-AS"/>
</dbReference>
<keyword evidence="4 5" id="KW-0720">Serine protease</keyword>
<feature type="region of interest" description="Disordered" evidence="7">
    <location>
        <begin position="29"/>
        <end position="50"/>
    </location>
</feature>
<dbReference type="InterPro" id="IPR000209">
    <property type="entry name" value="Peptidase_S8/S53_dom"/>
</dbReference>
<gene>
    <name evidence="10" type="ORF">RM779_02375</name>
</gene>
<evidence type="ECO:0000259" key="9">
    <source>
        <dbReference type="Pfam" id="PF00082"/>
    </source>
</evidence>
<protein>
    <submittedName>
        <fullName evidence="10">S8 family serine peptidase</fullName>
    </submittedName>
</protein>
<dbReference type="InterPro" id="IPR015500">
    <property type="entry name" value="Peptidase_S8_subtilisin-rel"/>
</dbReference>
<keyword evidence="2 5" id="KW-0645">Protease</keyword>
<feature type="compositionally biased region" description="Low complexity" evidence="7">
    <location>
        <begin position="29"/>
        <end position="45"/>
    </location>
</feature>
<dbReference type="PANTHER" id="PTHR43806:SF11">
    <property type="entry name" value="CEREVISIN-RELATED"/>
    <property type="match status" value="1"/>
</dbReference>
<feature type="signal peptide" evidence="8">
    <location>
        <begin position="1"/>
        <end position="31"/>
    </location>
</feature>
<dbReference type="InterPro" id="IPR050131">
    <property type="entry name" value="Peptidase_S8_subtilisin-like"/>
</dbReference>
<dbReference type="RefSeq" id="WP_311615231.1">
    <property type="nucleotide sequence ID" value="NZ_JAVREV010000001.1"/>
</dbReference>
<evidence type="ECO:0000256" key="1">
    <source>
        <dbReference type="ARBA" id="ARBA00011073"/>
    </source>
</evidence>
<evidence type="ECO:0000256" key="7">
    <source>
        <dbReference type="SAM" id="MobiDB-lite"/>
    </source>
</evidence>
<evidence type="ECO:0000256" key="8">
    <source>
        <dbReference type="SAM" id="SignalP"/>
    </source>
</evidence>
<dbReference type="Gene3D" id="2.60.40.10">
    <property type="entry name" value="Immunoglobulins"/>
    <property type="match status" value="1"/>
</dbReference>
<dbReference type="PROSITE" id="PS51892">
    <property type="entry name" value="SUBTILASE"/>
    <property type="match status" value="1"/>
</dbReference>
<dbReference type="InterPro" id="IPR036852">
    <property type="entry name" value="Peptidase_S8/S53_dom_sf"/>
</dbReference>
<keyword evidence="8" id="KW-0732">Signal</keyword>
<dbReference type="PROSITE" id="PS00136">
    <property type="entry name" value="SUBTILASE_ASP"/>
    <property type="match status" value="1"/>
</dbReference>
<dbReference type="SUPFAM" id="SSF52743">
    <property type="entry name" value="Subtilisin-like"/>
    <property type="match status" value="1"/>
</dbReference>
<evidence type="ECO:0000256" key="2">
    <source>
        <dbReference type="ARBA" id="ARBA00022670"/>
    </source>
</evidence>
<evidence type="ECO:0000313" key="10">
    <source>
        <dbReference type="EMBL" id="MDT0441449.1"/>
    </source>
</evidence>
<evidence type="ECO:0000256" key="5">
    <source>
        <dbReference type="PROSITE-ProRule" id="PRU01240"/>
    </source>
</evidence>
<dbReference type="EMBL" id="JAVREV010000001">
    <property type="protein sequence ID" value="MDT0441449.1"/>
    <property type="molecule type" value="Genomic_DNA"/>
</dbReference>
<keyword evidence="3 5" id="KW-0378">Hydrolase</keyword>
<dbReference type="PANTHER" id="PTHR43806">
    <property type="entry name" value="PEPTIDASE S8"/>
    <property type="match status" value="1"/>
</dbReference>
<dbReference type="Gene3D" id="3.40.50.200">
    <property type="entry name" value="Peptidase S8/S53 domain"/>
    <property type="match status" value="1"/>
</dbReference>
<organism evidence="10 11">
    <name type="scientific">Streptomyces johnsoniae</name>
    <dbReference type="NCBI Taxonomy" id="3075532"/>
    <lineage>
        <taxon>Bacteria</taxon>
        <taxon>Bacillati</taxon>
        <taxon>Actinomycetota</taxon>
        <taxon>Actinomycetes</taxon>
        <taxon>Kitasatosporales</taxon>
        <taxon>Streptomycetaceae</taxon>
        <taxon>Streptomyces</taxon>
    </lineage>
</organism>
<evidence type="ECO:0000256" key="4">
    <source>
        <dbReference type="ARBA" id="ARBA00022825"/>
    </source>
</evidence>
<dbReference type="InterPro" id="IPR023827">
    <property type="entry name" value="Peptidase_S8_Asp-AS"/>
</dbReference>
<dbReference type="PRINTS" id="PR00723">
    <property type="entry name" value="SUBTILISIN"/>
</dbReference>
<feature type="active site" description="Charge relay system" evidence="5">
    <location>
        <position position="447"/>
    </location>
</feature>
<comment type="similarity">
    <text evidence="1 5 6">Belongs to the peptidase S8 family.</text>
</comment>
<evidence type="ECO:0000313" key="11">
    <source>
        <dbReference type="Proteomes" id="UP001183615"/>
    </source>
</evidence>
<dbReference type="Pfam" id="PF00082">
    <property type="entry name" value="Peptidase_S8"/>
    <property type="match status" value="1"/>
</dbReference>
<evidence type="ECO:0000256" key="3">
    <source>
        <dbReference type="ARBA" id="ARBA00022801"/>
    </source>
</evidence>
<feature type="domain" description="Peptidase S8/S53" evidence="9">
    <location>
        <begin position="225"/>
        <end position="496"/>
    </location>
</feature>
<feature type="chain" id="PRO_5046078869" evidence="8">
    <location>
        <begin position="32"/>
        <end position="1096"/>
    </location>
</feature>
<dbReference type="PROSITE" id="PS00138">
    <property type="entry name" value="SUBTILASE_SER"/>
    <property type="match status" value="1"/>
</dbReference>
<accession>A0ABU2S110</accession>
<reference evidence="11" key="1">
    <citation type="submission" date="2023-07" db="EMBL/GenBank/DDBJ databases">
        <title>30 novel species of actinomycetes from the DSMZ collection.</title>
        <authorList>
            <person name="Nouioui I."/>
        </authorList>
    </citation>
    <scope>NUCLEOTIDE SEQUENCE [LARGE SCALE GENOMIC DNA]</scope>
    <source>
        <strain evidence="11">DSM 41886</strain>
    </source>
</reference>